<dbReference type="InterPro" id="IPR052158">
    <property type="entry name" value="INH-QAR"/>
</dbReference>
<evidence type="ECO:0000313" key="5">
    <source>
        <dbReference type="EMBL" id="SIT08451.1"/>
    </source>
</evidence>
<evidence type="ECO:0000256" key="3">
    <source>
        <dbReference type="ARBA" id="ARBA00023163"/>
    </source>
</evidence>
<dbReference type="PRINTS" id="PR00032">
    <property type="entry name" value="HTHARAC"/>
</dbReference>
<dbReference type="Pfam" id="PF12833">
    <property type="entry name" value="HTH_18"/>
    <property type="match status" value="1"/>
</dbReference>
<dbReference type="Gene3D" id="1.10.10.60">
    <property type="entry name" value="Homeodomain-like"/>
    <property type="match status" value="2"/>
</dbReference>
<dbReference type="Proteomes" id="UP000185639">
    <property type="component" value="Unassembled WGS sequence"/>
</dbReference>
<dbReference type="InterPro" id="IPR020449">
    <property type="entry name" value="Tscrpt_reg_AraC-type_HTH"/>
</dbReference>
<dbReference type="SUPFAM" id="SSF52317">
    <property type="entry name" value="Class I glutamine amidotransferase-like"/>
    <property type="match status" value="1"/>
</dbReference>
<dbReference type="InterPro" id="IPR002818">
    <property type="entry name" value="DJ-1/PfpI"/>
</dbReference>
<dbReference type="PANTHER" id="PTHR43130">
    <property type="entry name" value="ARAC-FAMILY TRANSCRIPTIONAL REGULATOR"/>
    <property type="match status" value="1"/>
</dbReference>
<sequence>MLNRSDFHVSVLQLDQMLLSSLAMPLEMLHAAVSYHHTKSRSRLSLNVESVSPAVGCQPIGGLNIVSGTPLADVGKTDLVIVPAMWRNPLRKLDSSDPVCEWLRQRYSEGASVMSIGTGAWLLAKAGLLNGQAATTHWHALNDFEHDFPDVSLQRDHLLTQAGRIYCAASINSGADLMIHLIGTLFTNETAAYVERQFSPEARMSFDKRVFTEGAPQHADEAIALAQSWLHQHWQGTLAMDRISELAGLSERQLSRRFKKVTGESPGQYLLHLKCRFGKEWLKNSDLSIAEIAQMCGFSDASHFGRIFRRWQGVAPSDYRRAVRAKLFSVNSQF</sequence>
<dbReference type="GO" id="GO:0043565">
    <property type="term" value="F:sequence-specific DNA binding"/>
    <property type="evidence" value="ECO:0007669"/>
    <property type="project" value="InterPro"/>
</dbReference>
<dbReference type="Pfam" id="PF01965">
    <property type="entry name" value="DJ-1_PfpI"/>
    <property type="match status" value="1"/>
</dbReference>
<evidence type="ECO:0000259" key="4">
    <source>
        <dbReference type="PROSITE" id="PS01124"/>
    </source>
</evidence>
<dbReference type="InterPro" id="IPR018060">
    <property type="entry name" value="HTH_AraC"/>
</dbReference>
<dbReference type="GO" id="GO:0003700">
    <property type="term" value="F:DNA-binding transcription factor activity"/>
    <property type="evidence" value="ECO:0007669"/>
    <property type="project" value="InterPro"/>
</dbReference>
<keyword evidence="3" id="KW-0804">Transcription</keyword>
<name>A0A1N7PCX9_9GAMM</name>
<keyword evidence="2" id="KW-0238">DNA-binding</keyword>
<dbReference type="PROSITE" id="PS01124">
    <property type="entry name" value="HTH_ARAC_FAMILY_2"/>
    <property type="match status" value="1"/>
</dbReference>
<gene>
    <name evidence="5" type="ORF">SAMN05421686_10997</name>
</gene>
<evidence type="ECO:0000256" key="1">
    <source>
        <dbReference type="ARBA" id="ARBA00023015"/>
    </source>
</evidence>
<protein>
    <submittedName>
        <fullName evidence="5">Transcriptional regulator, AraC family with amidase-like domain</fullName>
    </submittedName>
</protein>
<dbReference type="AlphaFoldDB" id="A0A1N7PCX9"/>
<evidence type="ECO:0000313" key="6">
    <source>
        <dbReference type="Proteomes" id="UP000185639"/>
    </source>
</evidence>
<dbReference type="InterPro" id="IPR009057">
    <property type="entry name" value="Homeodomain-like_sf"/>
</dbReference>
<dbReference type="EMBL" id="FTOH01000009">
    <property type="protein sequence ID" value="SIT08451.1"/>
    <property type="molecule type" value="Genomic_DNA"/>
</dbReference>
<proteinExistence type="predicted"/>
<dbReference type="Gene3D" id="3.40.50.880">
    <property type="match status" value="1"/>
</dbReference>
<dbReference type="PANTHER" id="PTHR43130:SF11">
    <property type="entry name" value="TRANSCRIPTIONAL REGULATORY PROTEIN"/>
    <property type="match status" value="1"/>
</dbReference>
<feature type="domain" description="HTH araC/xylS-type" evidence="4">
    <location>
        <begin position="224"/>
        <end position="322"/>
    </location>
</feature>
<dbReference type="OrthoDB" id="6057514at2"/>
<dbReference type="RefSeq" id="WP_084189004.1">
    <property type="nucleotide sequence ID" value="NZ_FTOH01000009.1"/>
</dbReference>
<accession>A0A1N7PCX9</accession>
<reference evidence="6" key="1">
    <citation type="submission" date="2017-01" db="EMBL/GenBank/DDBJ databases">
        <authorList>
            <person name="Varghese N."/>
            <person name="Submissions S."/>
        </authorList>
    </citation>
    <scope>NUCLEOTIDE SEQUENCE [LARGE SCALE GENOMIC DNA]</scope>
    <source>
        <strain evidence="6">DSM 24913</strain>
    </source>
</reference>
<dbReference type="InterPro" id="IPR029062">
    <property type="entry name" value="Class_I_gatase-like"/>
</dbReference>
<keyword evidence="1" id="KW-0805">Transcription regulation</keyword>
<dbReference type="SUPFAM" id="SSF46689">
    <property type="entry name" value="Homeodomain-like"/>
    <property type="match status" value="2"/>
</dbReference>
<evidence type="ECO:0000256" key="2">
    <source>
        <dbReference type="ARBA" id="ARBA00023125"/>
    </source>
</evidence>
<organism evidence="5 6">
    <name type="scientific">Thalassolituus maritimus</name>
    <dbReference type="NCBI Taxonomy" id="484498"/>
    <lineage>
        <taxon>Bacteria</taxon>
        <taxon>Pseudomonadati</taxon>
        <taxon>Pseudomonadota</taxon>
        <taxon>Gammaproteobacteria</taxon>
        <taxon>Oceanospirillales</taxon>
        <taxon>Oceanospirillaceae</taxon>
        <taxon>Thalassolituus</taxon>
    </lineage>
</organism>
<dbReference type="SMART" id="SM00342">
    <property type="entry name" value="HTH_ARAC"/>
    <property type="match status" value="1"/>
</dbReference>
<keyword evidence="6" id="KW-1185">Reference proteome</keyword>
<dbReference type="STRING" id="484498.SAMN05421686_10997"/>